<sequence>MARRQGSPGTSKAKAPPPTCSPAGGQDEQGRFWPTDPGVCRTCGACCAYCRILLNWTEVDDFAPGGVPAAMTVPLGEHVRIMAGTEGPPGRCVALEGRIGHFVTCSIYDRRGSLCREFNPEHDDGSPNEMCDRARRAHGLPPLVRRPRGPARS</sequence>
<gene>
    <name evidence="2" type="ORF">OZSIB_0515</name>
</gene>
<evidence type="ECO:0000313" key="2">
    <source>
        <dbReference type="EMBL" id="RCK78964.1"/>
    </source>
</evidence>
<dbReference type="AlphaFoldDB" id="A0A367ZLI2"/>
<proteinExistence type="predicted"/>
<accession>A0A367ZLI2</accession>
<comment type="caution">
    <text evidence="2">The sequence shown here is derived from an EMBL/GenBank/DDBJ whole genome shotgun (WGS) entry which is preliminary data.</text>
</comment>
<dbReference type="EMBL" id="QOQW01000017">
    <property type="protein sequence ID" value="RCK78964.1"/>
    <property type="molecule type" value="Genomic_DNA"/>
</dbReference>
<name>A0A367ZLI2_9BACT</name>
<evidence type="ECO:0000313" key="3">
    <source>
        <dbReference type="Proteomes" id="UP000252355"/>
    </source>
</evidence>
<evidence type="ECO:0000256" key="1">
    <source>
        <dbReference type="SAM" id="MobiDB-lite"/>
    </source>
</evidence>
<dbReference type="Pfam" id="PF03692">
    <property type="entry name" value="CxxCxxCC"/>
    <property type="match status" value="1"/>
</dbReference>
<dbReference type="Proteomes" id="UP000252355">
    <property type="component" value="Unassembled WGS sequence"/>
</dbReference>
<reference evidence="2 3" key="1">
    <citation type="submission" date="2018-05" db="EMBL/GenBank/DDBJ databases">
        <title>A metagenomic window into the 2 km-deep terrestrial subsurface aquifer revealed taxonomically and functionally diverse microbial community comprising novel uncultured bacterial lineages.</title>
        <authorList>
            <person name="Kadnikov V.V."/>
            <person name="Mardanov A.V."/>
            <person name="Beletsky A.V."/>
            <person name="Banks D."/>
            <person name="Pimenov N.V."/>
            <person name="Frank Y.A."/>
            <person name="Karnachuk O.V."/>
            <person name="Ravin N.V."/>
        </authorList>
    </citation>
    <scope>NUCLEOTIDE SEQUENCE [LARGE SCALE GENOMIC DNA]</scope>
    <source>
        <strain evidence="2">BY5</strain>
    </source>
</reference>
<protein>
    <submittedName>
        <fullName evidence="2">Ferredoxin</fullName>
    </submittedName>
</protein>
<dbReference type="InterPro" id="IPR005358">
    <property type="entry name" value="Puta_zinc/iron-chelating_dom"/>
</dbReference>
<feature type="region of interest" description="Disordered" evidence="1">
    <location>
        <begin position="1"/>
        <end position="28"/>
    </location>
</feature>
<organism evidence="2 3">
    <name type="scientific">Candidatus Ozemobacter sibiricus</name>
    <dbReference type="NCBI Taxonomy" id="2268124"/>
    <lineage>
        <taxon>Bacteria</taxon>
        <taxon>Candidatus Ozemobacteria</taxon>
        <taxon>Candidatus Ozemobacterales</taxon>
        <taxon>Candidatus Ozemobacteraceae</taxon>
        <taxon>Candidatus Ozemobacter</taxon>
    </lineage>
</organism>